<dbReference type="PROSITE" id="PS51385">
    <property type="entry name" value="YJEF_N"/>
    <property type="match status" value="1"/>
</dbReference>
<evidence type="ECO:0000259" key="21">
    <source>
        <dbReference type="PROSITE" id="PS51385"/>
    </source>
</evidence>
<dbReference type="eggNOG" id="COG0062">
    <property type="taxonomic scope" value="Bacteria"/>
</dbReference>
<evidence type="ECO:0000256" key="18">
    <source>
        <dbReference type="HAMAP-Rule" id="MF_01966"/>
    </source>
</evidence>
<feature type="binding site" evidence="18">
    <location>
        <begin position="124"/>
        <end position="130"/>
    </location>
    <ligand>
        <name>(6S)-NADPHX</name>
        <dbReference type="ChEBI" id="CHEBI:64076"/>
    </ligand>
</feature>
<dbReference type="HAMAP" id="MF_01965">
    <property type="entry name" value="NADHX_dehydratase"/>
    <property type="match status" value="1"/>
</dbReference>
<evidence type="ECO:0000256" key="11">
    <source>
        <dbReference type="ARBA" id="ARBA00023235"/>
    </source>
</evidence>
<feature type="binding site" evidence="17">
    <location>
        <position position="369"/>
    </location>
    <ligand>
        <name>(6S)-NADPHX</name>
        <dbReference type="ChEBI" id="CHEBI:64076"/>
    </ligand>
</feature>
<comment type="catalytic activity">
    <reaction evidence="15 17 19">
        <text>(6S)-NADHX + ADP = AMP + phosphate + NADH + H(+)</text>
        <dbReference type="Rhea" id="RHEA:32223"/>
        <dbReference type="ChEBI" id="CHEBI:15378"/>
        <dbReference type="ChEBI" id="CHEBI:43474"/>
        <dbReference type="ChEBI" id="CHEBI:57945"/>
        <dbReference type="ChEBI" id="CHEBI:64074"/>
        <dbReference type="ChEBI" id="CHEBI:456215"/>
        <dbReference type="ChEBI" id="CHEBI:456216"/>
        <dbReference type="EC" id="4.2.1.136"/>
    </reaction>
</comment>
<dbReference type="OrthoDB" id="9806925at2"/>
<evidence type="ECO:0000256" key="9">
    <source>
        <dbReference type="ARBA" id="ARBA00022958"/>
    </source>
</evidence>
<dbReference type="Pfam" id="PF03853">
    <property type="entry name" value="YjeF_N"/>
    <property type="match status" value="1"/>
</dbReference>
<dbReference type="HAMAP" id="MF_01966">
    <property type="entry name" value="NADHX_epimerase"/>
    <property type="match status" value="1"/>
</dbReference>
<dbReference type="GO" id="GO:0005524">
    <property type="term" value="F:ATP binding"/>
    <property type="evidence" value="ECO:0007669"/>
    <property type="project" value="UniProtKB-UniRule"/>
</dbReference>
<dbReference type="SUPFAM" id="SSF64153">
    <property type="entry name" value="YjeF N-terminal domain-like"/>
    <property type="match status" value="1"/>
</dbReference>
<dbReference type="PANTHER" id="PTHR12592">
    <property type="entry name" value="ATP-DEPENDENT (S)-NAD(P)H-HYDRATE DEHYDRATASE FAMILY MEMBER"/>
    <property type="match status" value="1"/>
</dbReference>
<dbReference type="RefSeq" id="WP_009134995.1">
    <property type="nucleotide sequence ID" value="NZ_CP102250.1"/>
</dbReference>
<comment type="similarity">
    <text evidence="4 19">In the C-terminal section; belongs to the NnrD/CARKD family.</text>
</comment>
<dbReference type="STRING" id="742725.HMPREF9450_02189"/>
<feature type="binding site" evidence="18">
    <location>
        <position position="58"/>
    </location>
    <ligand>
        <name>K(+)</name>
        <dbReference type="ChEBI" id="CHEBI:29103"/>
    </ligand>
</feature>
<comment type="catalytic activity">
    <reaction evidence="1 18 19">
        <text>(6R)-NADHX = (6S)-NADHX</text>
        <dbReference type="Rhea" id="RHEA:32215"/>
        <dbReference type="ChEBI" id="CHEBI:64074"/>
        <dbReference type="ChEBI" id="CHEBI:64075"/>
        <dbReference type="EC" id="5.1.99.6"/>
    </reaction>
</comment>
<comment type="function">
    <text evidence="17">Catalyzes the dehydration of the S-form of NAD(P)HX at the expense of ADP, which is converted to AMP. Together with NAD(P)HX epimerase, which catalyzes the epimerization of the S- and R-forms, the enzyme allows the repair of both epimers of NAD(P)HX, a damaged form of NAD(P)H that is a result of enzymatic or heat-dependent hydration.</text>
</comment>
<keyword evidence="5 18" id="KW-0479">Metal-binding</keyword>
<dbReference type="GO" id="GO:0052856">
    <property type="term" value="F:NAD(P)HX epimerase activity"/>
    <property type="evidence" value="ECO:0007669"/>
    <property type="project" value="UniProtKB-UniRule"/>
</dbReference>
<evidence type="ECO:0000313" key="22">
    <source>
        <dbReference type="EMBL" id="EHB92140.1"/>
    </source>
</evidence>
<keyword evidence="6 17" id="KW-0547">Nucleotide-binding</keyword>
<comment type="subunit">
    <text evidence="17">Homotetramer.</text>
</comment>
<comment type="catalytic activity">
    <reaction evidence="16 17 19">
        <text>(6S)-NADPHX + ADP = AMP + phosphate + NADPH + H(+)</text>
        <dbReference type="Rhea" id="RHEA:32235"/>
        <dbReference type="ChEBI" id="CHEBI:15378"/>
        <dbReference type="ChEBI" id="CHEBI:43474"/>
        <dbReference type="ChEBI" id="CHEBI:57783"/>
        <dbReference type="ChEBI" id="CHEBI:64076"/>
        <dbReference type="ChEBI" id="CHEBI:456215"/>
        <dbReference type="ChEBI" id="CHEBI:456216"/>
        <dbReference type="EC" id="4.2.1.136"/>
    </reaction>
</comment>
<evidence type="ECO:0000256" key="1">
    <source>
        <dbReference type="ARBA" id="ARBA00000013"/>
    </source>
</evidence>
<evidence type="ECO:0000256" key="3">
    <source>
        <dbReference type="ARBA" id="ARBA00006001"/>
    </source>
</evidence>
<comment type="caution">
    <text evidence="22">The sequence shown here is derived from an EMBL/GenBank/DDBJ whole genome shotgun (WGS) entry which is preliminary data.</text>
</comment>
<dbReference type="EC" id="4.2.1.136" evidence="19"/>
<dbReference type="GO" id="GO:0046872">
    <property type="term" value="F:metal ion binding"/>
    <property type="evidence" value="ECO:0007669"/>
    <property type="project" value="UniProtKB-UniRule"/>
</dbReference>
<proteinExistence type="inferred from homology"/>
<keyword evidence="10 17" id="KW-0520">NAD</keyword>
<dbReference type="NCBIfam" id="TIGR00197">
    <property type="entry name" value="yjeF_nterm"/>
    <property type="match status" value="1"/>
</dbReference>
<organism evidence="22 23">
    <name type="scientific">Alistipes indistinctus YIT 12060</name>
    <dbReference type="NCBI Taxonomy" id="742725"/>
    <lineage>
        <taxon>Bacteria</taxon>
        <taxon>Pseudomonadati</taxon>
        <taxon>Bacteroidota</taxon>
        <taxon>Bacteroidia</taxon>
        <taxon>Bacteroidales</taxon>
        <taxon>Rikenellaceae</taxon>
        <taxon>Alistipes</taxon>
    </lineage>
</organism>
<comment type="cofactor">
    <cofactor evidence="17">
        <name>Mg(2+)</name>
        <dbReference type="ChEBI" id="CHEBI:18420"/>
    </cofactor>
</comment>
<evidence type="ECO:0000256" key="12">
    <source>
        <dbReference type="ARBA" id="ARBA00023239"/>
    </source>
</evidence>
<feature type="domain" description="YjeF N-terminal" evidence="21">
    <location>
        <begin position="9"/>
        <end position="211"/>
    </location>
</feature>
<feature type="binding site" evidence="17">
    <location>
        <position position="256"/>
    </location>
    <ligand>
        <name>(6S)-NADPHX</name>
        <dbReference type="ChEBI" id="CHEBI:64076"/>
    </ligand>
</feature>
<evidence type="ECO:0000256" key="2">
    <source>
        <dbReference type="ARBA" id="ARBA00000909"/>
    </source>
</evidence>
<dbReference type="InterPro" id="IPR004443">
    <property type="entry name" value="YjeF_N_dom"/>
</dbReference>
<dbReference type="PIRSF" id="PIRSF017184">
    <property type="entry name" value="Nnr"/>
    <property type="match status" value="1"/>
</dbReference>
<gene>
    <name evidence="18" type="primary">nnrE</name>
    <name evidence="17" type="synonym">nnrD</name>
    <name evidence="22" type="ORF">HMPREF9450_02189</name>
</gene>
<evidence type="ECO:0000256" key="13">
    <source>
        <dbReference type="ARBA" id="ARBA00023268"/>
    </source>
</evidence>
<dbReference type="HOGENOM" id="CLU_024853_4_1_10"/>
<dbReference type="PROSITE" id="PS01050">
    <property type="entry name" value="YJEF_C_2"/>
    <property type="match status" value="1"/>
</dbReference>
<dbReference type="Proteomes" id="UP000006008">
    <property type="component" value="Unassembled WGS sequence"/>
</dbReference>
<keyword evidence="12 17" id="KW-0456">Lyase</keyword>
<comment type="function">
    <text evidence="14 19">Bifunctional enzyme that catalyzes the epimerization of the S- and R-forms of NAD(P)HX and the dehydration of the S-form of NAD(P)HX at the expense of ADP, which is converted to AMP. This allows the repair of both epimers of NAD(P)HX, a damaged form of NAD(P)H that is a result of enzymatic or heat-dependent hydration.</text>
</comment>
<evidence type="ECO:0000313" key="23">
    <source>
        <dbReference type="Proteomes" id="UP000006008"/>
    </source>
</evidence>
<evidence type="ECO:0000256" key="4">
    <source>
        <dbReference type="ARBA" id="ARBA00009524"/>
    </source>
</evidence>
<accession>G5H9A3</accession>
<keyword evidence="11 18" id="KW-0413">Isomerase</keyword>
<reference evidence="22 23" key="1">
    <citation type="submission" date="2011-08" db="EMBL/GenBank/DDBJ databases">
        <title>The Genome Sequence of Alistipes indistinctus YIT 12060.</title>
        <authorList>
            <consortium name="The Broad Institute Genome Sequencing Platform"/>
            <person name="Earl A."/>
            <person name="Ward D."/>
            <person name="Feldgarden M."/>
            <person name="Gevers D."/>
            <person name="Morotomi M."/>
            <person name="Young S.K."/>
            <person name="Zeng Q."/>
            <person name="Gargeya S."/>
            <person name="Fitzgerald M."/>
            <person name="Haas B."/>
            <person name="Abouelleil A."/>
            <person name="Alvarado L."/>
            <person name="Arachchi H.M."/>
            <person name="Berlin A."/>
            <person name="Brown A."/>
            <person name="Chapman S.B."/>
            <person name="Chen Z."/>
            <person name="Dunbar C."/>
            <person name="Freedman E."/>
            <person name="Gearin G."/>
            <person name="Gellesch M."/>
            <person name="Goldberg J."/>
            <person name="Griggs A."/>
            <person name="Gujja S."/>
            <person name="Heiman D."/>
            <person name="Howarth C."/>
            <person name="Larson L."/>
            <person name="Lui A."/>
            <person name="MacDonald P.J.P."/>
            <person name="Montmayeur A."/>
            <person name="Murphy C."/>
            <person name="Neiman D."/>
            <person name="Pearson M."/>
            <person name="Priest M."/>
            <person name="Roberts A."/>
            <person name="Saif S."/>
            <person name="Shea T."/>
            <person name="Shenoy N."/>
            <person name="Sisk P."/>
            <person name="Stolte C."/>
            <person name="Sykes S."/>
            <person name="Wortman J."/>
            <person name="Nusbaum C."/>
            <person name="Birren B."/>
        </authorList>
    </citation>
    <scope>NUCLEOTIDE SEQUENCE [LARGE SCALE GENOMIC DNA]</scope>
    <source>
        <strain evidence="22 23">YIT 12060</strain>
    </source>
</reference>
<dbReference type="NCBIfam" id="TIGR00196">
    <property type="entry name" value="yjeF_cterm"/>
    <property type="match status" value="1"/>
</dbReference>
<keyword evidence="8 17" id="KW-0521">NADP</keyword>
<dbReference type="InterPro" id="IPR036652">
    <property type="entry name" value="YjeF_N_dom_sf"/>
</dbReference>
<comment type="caution">
    <text evidence="18">Lacks conserved residue(s) required for the propagation of feature annotation.</text>
</comment>
<dbReference type="InterPro" id="IPR030677">
    <property type="entry name" value="Nnr"/>
</dbReference>
<comment type="function">
    <text evidence="18">Catalyzes the epimerization of the S- and R-forms of NAD(P)HX, a damaged form of NAD(P)H that is a result of enzymatic or heat-dependent hydration. This is a prerequisite for the S-specific NAD(P)H-hydrate dehydratase to allow the repair of both epimers of NAD(P)HX.</text>
</comment>
<dbReference type="GO" id="GO:0110051">
    <property type="term" value="P:metabolite repair"/>
    <property type="evidence" value="ECO:0007669"/>
    <property type="project" value="TreeGrafter"/>
</dbReference>
<evidence type="ECO:0000256" key="15">
    <source>
        <dbReference type="ARBA" id="ARBA00048238"/>
    </source>
</evidence>
<dbReference type="eggNOG" id="COG0063">
    <property type="taxonomic scope" value="Bacteria"/>
</dbReference>
<evidence type="ECO:0000256" key="16">
    <source>
        <dbReference type="ARBA" id="ARBA00049209"/>
    </source>
</evidence>
<feature type="binding site" evidence="17">
    <location>
        <position position="434"/>
    </location>
    <ligand>
        <name>(6S)-NADPHX</name>
        <dbReference type="ChEBI" id="CHEBI:64076"/>
    </ligand>
</feature>
<dbReference type="PATRIC" id="fig|742725.3.peg.2255"/>
<feature type="binding site" evidence="18">
    <location>
        <position position="156"/>
    </location>
    <ligand>
        <name>K(+)</name>
        <dbReference type="ChEBI" id="CHEBI:29103"/>
    </ligand>
</feature>
<evidence type="ECO:0000256" key="19">
    <source>
        <dbReference type="PIRNR" id="PIRNR017184"/>
    </source>
</evidence>
<comment type="similarity">
    <text evidence="18">Belongs to the NnrE/AIBP family.</text>
</comment>
<feature type="binding site" evidence="18">
    <location>
        <position position="153"/>
    </location>
    <ligand>
        <name>(6S)-NADPHX</name>
        <dbReference type="ChEBI" id="CHEBI:64076"/>
    </ligand>
</feature>
<evidence type="ECO:0000259" key="20">
    <source>
        <dbReference type="PROSITE" id="PS51383"/>
    </source>
</evidence>
<evidence type="ECO:0000256" key="7">
    <source>
        <dbReference type="ARBA" id="ARBA00022840"/>
    </source>
</evidence>
<comment type="similarity">
    <text evidence="3 19">In the N-terminal section; belongs to the NnrE/AIBP family.</text>
</comment>
<protein>
    <recommendedName>
        <fullName evidence="19">Bifunctional NAD(P)H-hydrate repair enzyme</fullName>
    </recommendedName>
    <alternativeName>
        <fullName evidence="19">Nicotinamide nucleotide repair protein</fullName>
    </alternativeName>
    <domain>
        <recommendedName>
            <fullName evidence="19">ADP-dependent (S)-NAD(P)H-hydrate dehydratase</fullName>
            <ecNumber evidence="19">4.2.1.136</ecNumber>
        </recommendedName>
        <alternativeName>
            <fullName evidence="19">ADP-dependent NAD(P)HX dehydratase</fullName>
        </alternativeName>
    </domain>
    <domain>
        <recommendedName>
            <fullName evidence="19">NAD(P)H-hydrate epimerase</fullName>
            <ecNumber evidence="19">5.1.99.6</ecNumber>
        </recommendedName>
    </domain>
</protein>
<evidence type="ECO:0000256" key="8">
    <source>
        <dbReference type="ARBA" id="ARBA00022857"/>
    </source>
</evidence>
<dbReference type="SUPFAM" id="SSF53613">
    <property type="entry name" value="Ribokinase-like"/>
    <property type="match status" value="1"/>
</dbReference>
<dbReference type="GeneID" id="92814789"/>
<dbReference type="PROSITE" id="PS51383">
    <property type="entry name" value="YJEF_C_3"/>
    <property type="match status" value="1"/>
</dbReference>
<dbReference type="InterPro" id="IPR017953">
    <property type="entry name" value="Carbohydrate_kinase_pred_CS"/>
</dbReference>
<keyword evidence="9 18" id="KW-0630">Potassium</keyword>
<dbReference type="EMBL" id="ADLD01000013">
    <property type="protein sequence ID" value="EHB92140.1"/>
    <property type="molecule type" value="Genomic_DNA"/>
</dbReference>
<evidence type="ECO:0000256" key="6">
    <source>
        <dbReference type="ARBA" id="ARBA00022741"/>
    </source>
</evidence>
<feature type="binding site" evidence="17">
    <location>
        <position position="433"/>
    </location>
    <ligand>
        <name>AMP</name>
        <dbReference type="ChEBI" id="CHEBI:456215"/>
    </ligand>
</feature>
<evidence type="ECO:0000256" key="10">
    <source>
        <dbReference type="ARBA" id="ARBA00023027"/>
    </source>
</evidence>
<dbReference type="CDD" id="cd01171">
    <property type="entry name" value="YXKO-related"/>
    <property type="match status" value="1"/>
</dbReference>
<feature type="binding site" evidence="18">
    <location>
        <begin position="57"/>
        <end position="61"/>
    </location>
    <ligand>
        <name>(6S)-NADPHX</name>
        <dbReference type="ChEBI" id="CHEBI:64076"/>
    </ligand>
</feature>
<dbReference type="Gene3D" id="3.40.1190.20">
    <property type="match status" value="1"/>
</dbReference>
<dbReference type="GO" id="GO:0052855">
    <property type="term" value="F:ADP-dependent NAD(P)H-hydrate dehydratase activity"/>
    <property type="evidence" value="ECO:0007669"/>
    <property type="project" value="UniProtKB-UniRule"/>
</dbReference>
<feature type="binding site" evidence="17">
    <location>
        <position position="319"/>
    </location>
    <ligand>
        <name>(6S)-NADPHX</name>
        <dbReference type="ChEBI" id="CHEBI:64076"/>
    </ligand>
</feature>
<comment type="cofactor">
    <cofactor evidence="18 19">
        <name>K(+)</name>
        <dbReference type="ChEBI" id="CHEBI:29103"/>
    </cofactor>
    <text evidence="18 19">Binds 1 potassium ion per subunit.</text>
</comment>
<comment type="similarity">
    <text evidence="17">Belongs to the NnrD/CARKD family.</text>
</comment>
<dbReference type="InterPro" id="IPR029056">
    <property type="entry name" value="Ribokinase-like"/>
</dbReference>
<keyword evidence="23" id="KW-1185">Reference proteome</keyword>
<dbReference type="Gene3D" id="3.40.50.10260">
    <property type="entry name" value="YjeF N-terminal domain"/>
    <property type="match status" value="1"/>
</dbReference>
<name>G5H9A3_9BACT</name>
<evidence type="ECO:0000256" key="17">
    <source>
        <dbReference type="HAMAP-Rule" id="MF_01965"/>
    </source>
</evidence>
<comment type="catalytic activity">
    <reaction evidence="2 18 19">
        <text>(6R)-NADPHX = (6S)-NADPHX</text>
        <dbReference type="Rhea" id="RHEA:32227"/>
        <dbReference type="ChEBI" id="CHEBI:64076"/>
        <dbReference type="ChEBI" id="CHEBI:64077"/>
        <dbReference type="EC" id="5.1.99.6"/>
    </reaction>
</comment>
<feature type="binding site" evidence="18">
    <location>
        <position position="120"/>
    </location>
    <ligand>
        <name>K(+)</name>
        <dbReference type="ChEBI" id="CHEBI:29103"/>
    </ligand>
</feature>
<dbReference type="EC" id="5.1.99.6" evidence="19"/>
<keyword evidence="7 17" id="KW-0067">ATP-binding</keyword>
<evidence type="ECO:0000256" key="5">
    <source>
        <dbReference type="ARBA" id="ARBA00022723"/>
    </source>
</evidence>
<dbReference type="AlphaFoldDB" id="G5H9A3"/>
<feature type="binding site" evidence="17">
    <location>
        <begin position="404"/>
        <end position="408"/>
    </location>
    <ligand>
        <name>AMP</name>
        <dbReference type="ChEBI" id="CHEBI:456215"/>
    </ligand>
</feature>
<keyword evidence="13" id="KW-0511">Multifunctional enzyme</keyword>
<sequence>MKILTGTAIREADRFTIEHEPIESLALMERASEAIAQWICNHISQDVPLLFVVGKGNNGGDGLAVARMLHKVGYLCEAVVVFGRDQLSTECRTNLGRLPKGVRVSTRFDTLPDSGTVIVDALLGTGVRGEVTGLAADAIRQINASGCRVLSIDVPSGMVTEYGNLPGRLIVHADVTLTLEFPKLSLLLPEAGECAGVVTVLPIGLSEAYMEQVGTPYFYVDEELIRKMLLPRPRFGHKGCFGHALLVCGSEGMVGAAVLAAGAALRSGCGLVTVHLPREERVALQANHPAAMVSGDEQPCFSHLPQQPQRFTAIGVGPGLGQRLQTARALEALLQCGRPMVIDADALNLLAADPGLQELVPAGSILTPHPGELRRLVGEWEDDADRNERVRQLARRLSAYVVVKGAHTMVCTPEGICYFNPTGNAGMAKGGSGDVLTGLITGLLARGYPPLPAALVGVYLHGKAGDKATQYYGQEGVNAGDLADFIGETWAEWETGNTENPL</sequence>
<dbReference type="GO" id="GO:0046496">
    <property type="term" value="P:nicotinamide nucleotide metabolic process"/>
    <property type="evidence" value="ECO:0007669"/>
    <property type="project" value="UniProtKB-UniRule"/>
</dbReference>
<dbReference type="Pfam" id="PF01256">
    <property type="entry name" value="Carb_kinase"/>
    <property type="match status" value="1"/>
</dbReference>
<feature type="domain" description="YjeF C-terminal" evidence="20">
    <location>
        <begin position="221"/>
        <end position="493"/>
    </location>
</feature>
<dbReference type="InterPro" id="IPR000631">
    <property type="entry name" value="CARKD"/>
</dbReference>
<dbReference type="PANTHER" id="PTHR12592:SF0">
    <property type="entry name" value="ATP-DEPENDENT (S)-NAD(P)H-HYDRATE DEHYDRATASE"/>
    <property type="match status" value="1"/>
</dbReference>
<evidence type="ECO:0000256" key="14">
    <source>
        <dbReference type="ARBA" id="ARBA00025153"/>
    </source>
</evidence>